<evidence type="ECO:0000313" key="2">
    <source>
        <dbReference type="EMBL" id="WMW66055.1"/>
    </source>
</evidence>
<dbReference type="InterPro" id="IPR043472">
    <property type="entry name" value="Macro_dom-like"/>
</dbReference>
<dbReference type="Pfam" id="PF01661">
    <property type="entry name" value="Macro"/>
    <property type="match status" value="1"/>
</dbReference>
<keyword evidence="3" id="KW-1185">Reference proteome</keyword>
<gene>
    <name evidence="2" type="ORF">KPS_000602</name>
</gene>
<feature type="domain" description="Macro" evidence="1">
    <location>
        <begin position="4"/>
        <end position="186"/>
    </location>
</feature>
<sequence>MDDLSLSISAPSGHGLLVVSIGDLAATATDAVVNAANAELRGGGGVDGALHRAAGPMLLPAGRDIVARRGPLSAGEAVITPGFNLPARHVIHAVGPIWRGGMHGEPQELAAAHANSLRLAAEHGLVRVAFPAISCGSYGYPPELAAPIALAEAVRGLRAGLVREMRFVLHGQAMLAVWRVAFQALAGQLARGHAPDDGQTNA</sequence>
<protein>
    <submittedName>
        <fullName evidence="2">Macro domain-containing protein</fullName>
    </submittedName>
</protein>
<accession>A0ABY9R2R9</accession>
<dbReference type="EMBL" id="CP133659">
    <property type="protein sequence ID" value="WMW66055.1"/>
    <property type="molecule type" value="Genomic_DNA"/>
</dbReference>
<dbReference type="SMART" id="SM00506">
    <property type="entry name" value="A1pp"/>
    <property type="match status" value="1"/>
</dbReference>
<dbReference type="InterPro" id="IPR002589">
    <property type="entry name" value="Macro_dom"/>
</dbReference>
<name>A0ABY9R2R9_9BACT</name>
<dbReference type="RefSeq" id="WP_309541973.1">
    <property type="nucleotide sequence ID" value="NZ_CP133659.1"/>
</dbReference>
<organism evidence="2 3">
    <name type="scientific">Nitratidesulfovibrio liaohensis</name>
    <dbReference type="NCBI Taxonomy" id="2604158"/>
    <lineage>
        <taxon>Bacteria</taxon>
        <taxon>Pseudomonadati</taxon>
        <taxon>Thermodesulfobacteriota</taxon>
        <taxon>Desulfovibrionia</taxon>
        <taxon>Desulfovibrionales</taxon>
        <taxon>Desulfovibrionaceae</taxon>
        <taxon>Nitratidesulfovibrio</taxon>
    </lineage>
</organism>
<proteinExistence type="predicted"/>
<dbReference type="PANTHER" id="PTHR11106">
    <property type="entry name" value="GANGLIOSIDE INDUCED DIFFERENTIATION ASSOCIATED PROTEIN 2-RELATED"/>
    <property type="match status" value="1"/>
</dbReference>
<dbReference type="Proteomes" id="UP001180616">
    <property type="component" value="Chromosome"/>
</dbReference>
<reference evidence="2" key="1">
    <citation type="submission" date="2023-09" db="EMBL/GenBank/DDBJ databases">
        <authorList>
            <consortium name="CW5 consortium"/>
            <person name="Lu C.-W."/>
        </authorList>
    </citation>
    <scope>NUCLEOTIDE SEQUENCE</scope>
    <source>
        <strain evidence="2">KPS</strain>
    </source>
</reference>
<dbReference type="PROSITE" id="PS51154">
    <property type="entry name" value="MACRO"/>
    <property type="match status" value="1"/>
</dbReference>
<dbReference type="Gene3D" id="3.40.220.10">
    <property type="entry name" value="Leucine Aminopeptidase, subunit E, domain 1"/>
    <property type="match status" value="1"/>
</dbReference>
<dbReference type="SUPFAM" id="SSF52949">
    <property type="entry name" value="Macro domain-like"/>
    <property type="match status" value="1"/>
</dbReference>
<evidence type="ECO:0000259" key="1">
    <source>
        <dbReference type="PROSITE" id="PS51154"/>
    </source>
</evidence>
<dbReference type="PANTHER" id="PTHR11106:SF27">
    <property type="entry name" value="MACRO DOMAIN-CONTAINING PROTEIN"/>
    <property type="match status" value="1"/>
</dbReference>
<evidence type="ECO:0000313" key="3">
    <source>
        <dbReference type="Proteomes" id="UP001180616"/>
    </source>
</evidence>